<evidence type="ECO:0000256" key="1">
    <source>
        <dbReference type="ARBA" id="ARBA00008061"/>
    </source>
</evidence>
<accession>A0AAJ2BRH6</accession>
<dbReference type="Proteomes" id="UP001268036">
    <property type="component" value="Unassembled WGS sequence"/>
</dbReference>
<dbReference type="GO" id="GO:0009313">
    <property type="term" value="P:oligosaccharide catabolic process"/>
    <property type="evidence" value="ECO:0007669"/>
    <property type="project" value="TreeGrafter"/>
</dbReference>
<keyword evidence="2 5" id="KW-0378">Hydrolase</keyword>
<evidence type="ECO:0000256" key="3">
    <source>
        <dbReference type="ARBA" id="ARBA00023295"/>
    </source>
</evidence>
<name>A0AAJ2BRH6_9PSED</name>
<dbReference type="PANTHER" id="PTHR10357">
    <property type="entry name" value="ALPHA-AMYLASE FAMILY MEMBER"/>
    <property type="match status" value="1"/>
</dbReference>
<dbReference type="GO" id="GO:0004556">
    <property type="term" value="F:alpha-amylase activity"/>
    <property type="evidence" value="ECO:0007669"/>
    <property type="project" value="TreeGrafter"/>
</dbReference>
<dbReference type="InterPro" id="IPR006047">
    <property type="entry name" value="GH13_cat_dom"/>
</dbReference>
<organism evidence="5 6">
    <name type="scientific">Pseudomonas oryzihabitans</name>
    <dbReference type="NCBI Taxonomy" id="47885"/>
    <lineage>
        <taxon>Bacteria</taxon>
        <taxon>Pseudomonadati</taxon>
        <taxon>Pseudomonadota</taxon>
        <taxon>Gammaproteobacteria</taxon>
        <taxon>Pseudomonadales</taxon>
        <taxon>Pseudomonadaceae</taxon>
        <taxon>Pseudomonas</taxon>
    </lineage>
</organism>
<dbReference type="Gene3D" id="3.90.400.10">
    <property type="entry name" value="Oligo-1,6-glucosidase, Domain 2"/>
    <property type="match status" value="1"/>
</dbReference>
<keyword evidence="3 5" id="KW-0326">Glycosidase</keyword>
<reference evidence="5" key="1">
    <citation type="submission" date="2023-08" db="EMBL/GenBank/DDBJ databases">
        <title>Functional and genomic diversity of the sorghum phyllosphere microbiome.</title>
        <authorList>
            <person name="Shade A."/>
        </authorList>
    </citation>
    <scope>NUCLEOTIDE SEQUENCE</scope>
    <source>
        <strain evidence="5">SORGH_AS_0201</strain>
    </source>
</reference>
<comment type="similarity">
    <text evidence="1">Belongs to the glycosyl hydrolase 13 family.</text>
</comment>
<feature type="domain" description="Glycosyl hydrolase family 13 catalytic" evidence="4">
    <location>
        <begin position="21"/>
        <end position="413"/>
    </location>
</feature>
<dbReference type="Gene3D" id="3.20.20.80">
    <property type="entry name" value="Glycosidases"/>
    <property type="match status" value="1"/>
</dbReference>
<dbReference type="GO" id="GO:0004558">
    <property type="term" value="F:alpha-1,4-glucosidase activity"/>
    <property type="evidence" value="ECO:0007669"/>
    <property type="project" value="UniProtKB-EC"/>
</dbReference>
<dbReference type="InterPro" id="IPR013780">
    <property type="entry name" value="Glyco_hydro_b"/>
</dbReference>
<dbReference type="PANTHER" id="PTHR10357:SF179">
    <property type="entry name" value="NEUTRAL AND BASIC AMINO ACID TRANSPORT PROTEIN RBAT"/>
    <property type="match status" value="1"/>
</dbReference>
<dbReference type="AlphaFoldDB" id="A0AAJ2BRH6"/>
<protein>
    <submittedName>
        <fullName evidence="5">Alpha-glucosidase</fullName>
        <ecNumber evidence="5">3.2.1.20</ecNumber>
    </submittedName>
</protein>
<evidence type="ECO:0000256" key="2">
    <source>
        <dbReference type="ARBA" id="ARBA00022801"/>
    </source>
</evidence>
<dbReference type="EC" id="3.2.1.20" evidence="5"/>
<dbReference type="SUPFAM" id="SSF51011">
    <property type="entry name" value="Glycosyl hydrolase domain"/>
    <property type="match status" value="1"/>
</dbReference>
<evidence type="ECO:0000313" key="6">
    <source>
        <dbReference type="Proteomes" id="UP001268036"/>
    </source>
</evidence>
<dbReference type="SUPFAM" id="SSF51445">
    <property type="entry name" value="(Trans)glycosidases"/>
    <property type="match status" value="1"/>
</dbReference>
<sequence length="561" mass="63334">MTNTQNQVVDRDWWRGAVIYEIYPRSFQDSNGDGIGDLAGITARLPYVADLGVDAIWIAPFMRSPMADFGYDVSDYRDVDPQFGTLADFDALVSRAHELGLKVMIDLVLSHTSSRHPWFAESRRDRHNARADWYVWADAKPDGSPPNNWLSNFGGSSWEWDAGRGQYYLHNFLIEQPDLNFHNEAVVQAVLDVVRFWLDRGVDGFRLDTANFYFHDAELRDNPPLPPELQNERLAPRDRPYNWQDHRFDKNRPENLGFLRRFRALLDEYPAATAVGEVGEMIHGTALMAEYTGGGDRLHMCYAFDFLNTALPAVEDIRPVIEDFERAAADGWACWAFSNHDVVRHASRWAKDRPDGTAILRLAAAILLTLRGSVCLYQGEELGQTEADIAFADIVDPWGKRYWPAIKGRDGCRTPMVWSATLPHGGFTESTARPWLPVPAKHLPLAVDRQAPRDDSLLACYRSLLAWRRTLPALVKGSIKFLDLHPQVLAFERQLGEERLLVAFNLAGGQPLELELAPNLAEDLREDLTPALLGGRLDRQRLLLPPHSGLIARLAGGADHR</sequence>
<comment type="caution">
    <text evidence="5">The sequence shown here is derived from an EMBL/GenBank/DDBJ whole genome shotgun (WGS) entry which is preliminary data.</text>
</comment>
<dbReference type="Gene3D" id="2.60.40.1180">
    <property type="entry name" value="Golgi alpha-mannosidase II"/>
    <property type="match status" value="1"/>
</dbReference>
<dbReference type="SMART" id="SM00642">
    <property type="entry name" value="Aamy"/>
    <property type="match status" value="1"/>
</dbReference>
<dbReference type="Pfam" id="PF00128">
    <property type="entry name" value="Alpha-amylase"/>
    <property type="match status" value="1"/>
</dbReference>
<dbReference type="InterPro" id="IPR017853">
    <property type="entry name" value="GH"/>
</dbReference>
<proteinExistence type="inferred from homology"/>
<evidence type="ECO:0000259" key="4">
    <source>
        <dbReference type="SMART" id="SM00642"/>
    </source>
</evidence>
<dbReference type="FunFam" id="3.90.400.10:FF:000002">
    <property type="entry name" value="Sucrose isomerase"/>
    <property type="match status" value="1"/>
</dbReference>
<dbReference type="CDD" id="cd11330">
    <property type="entry name" value="AmyAc_OligoGlu"/>
    <property type="match status" value="1"/>
</dbReference>
<evidence type="ECO:0000313" key="5">
    <source>
        <dbReference type="EMBL" id="MDR6235072.1"/>
    </source>
</evidence>
<dbReference type="RefSeq" id="WP_309759317.1">
    <property type="nucleotide sequence ID" value="NZ_JAVJAF010000001.1"/>
</dbReference>
<gene>
    <name evidence="5" type="ORF">QE440_002813</name>
</gene>
<dbReference type="InterPro" id="IPR045857">
    <property type="entry name" value="O16G_dom_2"/>
</dbReference>
<dbReference type="EMBL" id="JAVJAF010000001">
    <property type="protein sequence ID" value="MDR6235072.1"/>
    <property type="molecule type" value="Genomic_DNA"/>
</dbReference>